<comment type="caution">
    <text evidence="2">The sequence shown here is derived from an EMBL/GenBank/DDBJ whole genome shotgun (WGS) entry which is preliminary data.</text>
</comment>
<feature type="region of interest" description="Disordered" evidence="1">
    <location>
        <begin position="1"/>
        <end position="99"/>
    </location>
</feature>
<feature type="compositionally biased region" description="Basic and acidic residues" evidence="1">
    <location>
        <begin position="43"/>
        <end position="71"/>
    </location>
</feature>
<dbReference type="EMBL" id="JAKLTR010000022">
    <property type="protein sequence ID" value="MCG2617572.1"/>
    <property type="molecule type" value="Genomic_DNA"/>
</dbReference>
<feature type="compositionally biased region" description="Basic and acidic residues" evidence="1">
    <location>
        <begin position="11"/>
        <end position="34"/>
    </location>
</feature>
<organism evidence="2 3">
    <name type="scientific">Terrimonas ginsenosidimutans</name>
    <dbReference type="NCBI Taxonomy" id="2908004"/>
    <lineage>
        <taxon>Bacteria</taxon>
        <taxon>Pseudomonadati</taxon>
        <taxon>Bacteroidota</taxon>
        <taxon>Chitinophagia</taxon>
        <taxon>Chitinophagales</taxon>
        <taxon>Chitinophagaceae</taxon>
        <taxon>Terrimonas</taxon>
    </lineage>
</organism>
<evidence type="ECO:0000313" key="3">
    <source>
        <dbReference type="Proteomes" id="UP001165367"/>
    </source>
</evidence>
<name>A0ABS9KYW4_9BACT</name>
<accession>A0ABS9KYW4</accession>
<keyword evidence="3" id="KW-1185">Reference proteome</keyword>
<gene>
    <name evidence="2" type="ORF">LZZ85_24950</name>
</gene>
<proteinExistence type="predicted"/>
<reference evidence="2" key="1">
    <citation type="submission" date="2022-01" db="EMBL/GenBank/DDBJ databases">
        <authorList>
            <person name="Jo J.-H."/>
            <person name="Im W.-T."/>
        </authorList>
    </citation>
    <scope>NUCLEOTIDE SEQUENCE</scope>
    <source>
        <strain evidence="2">NA20</strain>
    </source>
</reference>
<evidence type="ECO:0000256" key="1">
    <source>
        <dbReference type="SAM" id="MobiDB-lite"/>
    </source>
</evidence>
<sequence>MKTKRFQQYLDTKKGNAMDNKNDVAKHPDNKIDQDFEGYPHGSAKEKVIKPETATEKKTAAVNVKDGEKMENTTGKKKRDEQDSDGSGGAFAGTEDVKD</sequence>
<dbReference type="RefSeq" id="WP_237876355.1">
    <property type="nucleotide sequence ID" value="NZ_JAKLTR010000022.1"/>
</dbReference>
<dbReference type="Proteomes" id="UP001165367">
    <property type="component" value="Unassembled WGS sequence"/>
</dbReference>
<protein>
    <submittedName>
        <fullName evidence="2">Uncharacterized protein</fullName>
    </submittedName>
</protein>
<evidence type="ECO:0000313" key="2">
    <source>
        <dbReference type="EMBL" id="MCG2617572.1"/>
    </source>
</evidence>